<feature type="domain" description="Gfo/Idh/MocA-like oxidoreductase N-terminal" evidence="1">
    <location>
        <begin position="2"/>
        <end position="116"/>
    </location>
</feature>
<name>A0A068NUL0_FIMGI</name>
<dbReference type="Pfam" id="PF01408">
    <property type="entry name" value="GFO_IDH_MocA"/>
    <property type="match status" value="1"/>
</dbReference>
<dbReference type="STRING" id="661478.OP10G_1936"/>
<dbReference type="InterPro" id="IPR055170">
    <property type="entry name" value="GFO_IDH_MocA-like_dom"/>
</dbReference>
<proteinExistence type="predicted"/>
<dbReference type="EMBL" id="CP007139">
    <property type="protein sequence ID" value="AIE85304.1"/>
    <property type="molecule type" value="Genomic_DNA"/>
</dbReference>
<dbReference type="SUPFAM" id="SSF51735">
    <property type="entry name" value="NAD(P)-binding Rossmann-fold domains"/>
    <property type="match status" value="1"/>
</dbReference>
<evidence type="ECO:0000313" key="4">
    <source>
        <dbReference type="Proteomes" id="UP000027982"/>
    </source>
</evidence>
<dbReference type="RefSeq" id="WP_025226115.1">
    <property type="nucleotide sequence ID" value="NZ_CP007139.1"/>
</dbReference>
<dbReference type="eggNOG" id="COG0673">
    <property type="taxonomic scope" value="Bacteria"/>
</dbReference>
<dbReference type="OrthoDB" id="9783105at2"/>
<accession>A0A068NUL0</accession>
<protein>
    <submittedName>
        <fullName evidence="3">Oxidoreductase domain protein</fullName>
    </submittedName>
</protein>
<evidence type="ECO:0000259" key="1">
    <source>
        <dbReference type="Pfam" id="PF01408"/>
    </source>
</evidence>
<dbReference type="InterPro" id="IPR036291">
    <property type="entry name" value="NAD(P)-bd_dom_sf"/>
</dbReference>
<dbReference type="SUPFAM" id="SSF55347">
    <property type="entry name" value="Glyceraldehyde-3-phosphate dehydrogenase-like, C-terminal domain"/>
    <property type="match status" value="1"/>
</dbReference>
<dbReference type="Gene3D" id="3.30.360.10">
    <property type="entry name" value="Dihydrodipicolinate Reductase, domain 2"/>
    <property type="match status" value="1"/>
</dbReference>
<dbReference type="Proteomes" id="UP000027982">
    <property type="component" value="Chromosome"/>
</dbReference>
<evidence type="ECO:0000259" key="2">
    <source>
        <dbReference type="Pfam" id="PF22725"/>
    </source>
</evidence>
<dbReference type="PANTHER" id="PTHR43377">
    <property type="entry name" value="BILIVERDIN REDUCTASE A"/>
    <property type="match status" value="1"/>
</dbReference>
<dbReference type="PANTHER" id="PTHR43377:SF1">
    <property type="entry name" value="BILIVERDIN REDUCTASE A"/>
    <property type="match status" value="1"/>
</dbReference>
<organism evidence="3 4">
    <name type="scientific">Fimbriimonas ginsengisoli Gsoil 348</name>
    <dbReference type="NCBI Taxonomy" id="661478"/>
    <lineage>
        <taxon>Bacteria</taxon>
        <taxon>Bacillati</taxon>
        <taxon>Armatimonadota</taxon>
        <taxon>Fimbriimonadia</taxon>
        <taxon>Fimbriimonadales</taxon>
        <taxon>Fimbriimonadaceae</taxon>
        <taxon>Fimbriimonas</taxon>
    </lineage>
</organism>
<keyword evidence="4" id="KW-1185">Reference proteome</keyword>
<dbReference type="InterPro" id="IPR000683">
    <property type="entry name" value="Gfo/Idh/MocA-like_OxRdtase_N"/>
</dbReference>
<dbReference type="AlphaFoldDB" id="A0A068NUL0"/>
<reference evidence="3 4" key="1">
    <citation type="journal article" date="2014" name="PLoS ONE">
        <title>The first complete genome sequence of the class fimbriimonadia in the phylum armatimonadetes.</title>
        <authorList>
            <person name="Hu Z.Y."/>
            <person name="Wang Y.Z."/>
            <person name="Im W.T."/>
            <person name="Wang S.Y."/>
            <person name="Zhao G.P."/>
            <person name="Zheng H.J."/>
            <person name="Quan Z.X."/>
        </authorList>
    </citation>
    <scope>NUCLEOTIDE SEQUENCE [LARGE SCALE GENOMIC DNA]</scope>
    <source>
        <strain evidence="3">Gsoil 348</strain>
    </source>
</reference>
<gene>
    <name evidence="3" type="ORF">OP10G_1936</name>
</gene>
<feature type="domain" description="GFO/IDH/MocA-like oxidoreductase" evidence="2">
    <location>
        <begin position="125"/>
        <end position="242"/>
    </location>
</feature>
<evidence type="ECO:0000313" key="3">
    <source>
        <dbReference type="EMBL" id="AIE85304.1"/>
    </source>
</evidence>
<dbReference type="Gene3D" id="3.40.50.720">
    <property type="entry name" value="NAD(P)-binding Rossmann-like Domain"/>
    <property type="match status" value="1"/>
</dbReference>
<dbReference type="InterPro" id="IPR051450">
    <property type="entry name" value="Gfo/Idh/MocA_Oxidoreductases"/>
</dbReference>
<dbReference type="GO" id="GO:0000166">
    <property type="term" value="F:nucleotide binding"/>
    <property type="evidence" value="ECO:0007669"/>
    <property type="project" value="InterPro"/>
</dbReference>
<sequence>MLKVALVGIGFMGRMHASVYETLSNAQIVAIVDKDPKRLEPFGVKGFATVEEALTAVEIDAVDICLPTDLHREFTVKAANAGKHVLCEKPMALSVGEADEMIAAAERNGVRLMIAHCIRFWPEYAYVTRLQREGTLGRLLSINLTRYGEFPSWSSDNWLADAKRAGGGALDMHIHDTDYALGLLGEPEEMAAFGTEDARGMSQMFTTMRFADGSVAHLEGGWNLPPKTPFKMAFRAIFERGAAIMDGGPLTIYAEGAEPQTPEFEKMSTAGGGNISDLGGYYHEIKYFVDRVLSSEPFEVTDAQSSRRSLEVTLEEIHQAHGRQAACA</sequence>
<dbReference type="KEGG" id="fgi:OP10G_1936"/>
<dbReference type="Pfam" id="PF22725">
    <property type="entry name" value="GFO_IDH_MocA_C3"/>
    <property type="match status" value="1"/>
</dbReference>
<dbReference type="HOGENOM" id="CLU_023194_1_2_0"/>